<evidence type="ECO:0000256" key="2">
    <source>
        <dbReference type="ARBA" id="ARBA00023134"/>
    </source>
</evidence>
<protein>
    <recommendedName>
        <fullName evidence="5">G domain-containing protein</fullName>
    </recommendedName>
</protein>
<proteinExistence type="predicted"/>
<accession>A0ABR2KFV8</accession>
<evidence type="ECO:0008006" key="5">
    <source>
        <dbReference type="Google" id="ProtNLM"/>
    </source>
</evidence>
<dbReference type="PANTHER" id="PTHR11089">
    <property type="entry name" value="GTP-BINDING PROTEIN-RELATED"/>
    <property type="match status" value="1"/>
</dbReference>
<dbReference type="InterPro" id="IPR050755">
    <property type="entry name" value="TRAFAC_YlqF/YawG_RiboMat"/>
</dbReference>
<evidence type="ECO:0000313" key="3">
    <source>
        <dbReference type="EMBL" id="KAK8889969.1"/>
    </source>
</evidence>
<keyword evidence="2" id="KW-0342">GTP-binding</keyword>
<gene>
    <name evidence="3" type="ORF">M9Y10_034726</name>
</gene>
<keyword evidence="1" id="KW-0547">Nucleotide-binding</keyword>
<dbReference type="SUPFAM" id="SSF52540">
    <property type="entry name" value="P-loop containing nucleoside triphosphate hydrolases"/>
    <property type="match status" value="1"/>
</dbReference>
<keyword evidence="4" id="KW-1185">Reference proteome</keyword>
<evidence type="ECO:0000256" key="1">
    <source>
        <dbReference type="ARBA" id="ARBA00022741"/>
    </source>
</evidence>
<evidence type="ECO:0000313" key="4">
    <source>
        <dbReference type="Proteomes" id="UP001470230"/>
    </source>
</evidence>
<reference evidence="3 4" key="1">
    <citation type="submission" date="2024-04" db="EMBL/GenBank/DDBJ databases">
        <title>Tritrichomonas musculus Genome.</title>
        <authorList>
            <person name="Alves-Ferreira E."/>
            <person name="Grigg M."/>
            <person name="Lorenzi H."/>
            <person name="Galac M."/>
        </authorList>
    </citation>
    <scope>NUCLEOTIDE SEQUENCE [LARGE SCALE GENOMIC DNA]</scope>
    <source>
        <strain evidence="3 4">EAF2021</strain>
    </source>
</reference>
<dbReference type="EMBL" id="JAPFFF010000005">
    <property type="protein sequence ID" value="KAK8889969.1"/>
    <property type="molecule type" value="Genomic_DNA"/>
</dbReference>
<organism evidence="3 4">
    <name type="scientific">Tritrichomonas musculus</name>
    <dbReference type="NCBI Taxonomy" id="1915356"/>
    <lineage>
        <taxon>Eukaryota</taxon>
        <taxon>Metamonada</taxon>
        <taxon>Parabasalia</taxon>
        <taxon>Tritrichomonadida</taxon>
        <taxon>Tritrichomonadidae</taxon>
        <taxon>Tritrichomonas</taxon>
    </lineage>
</organism>
<dbReference type="Proteomes" id="UP001470230">
    <property type="component" value="Unassembled WGS sequence"/>
</dbReference>
<dbReference type="InterPro" id="IPR027417">
    <property type="entry name" value="P-loop_NTPase"/>
</dbReference>
<name>A0ABR2KFV8_9EUKA</name>
<dbReference type="Gene3D" id="3.40.50.300">
    <property type="entry name" value="P-loop containing nucleotide triphosphate hydrolases"/>
    <property type="match status" value="1"/>
</dbReference>
<comment type="caution">
    <text evidence="3">The sequence shown here is derived from an EMBL/GenBank/DDBJ whole genome shotgun (WGS) entry which is preliminary data.</text>
</comment>
<dbReference type="PANTHER" id="PTHR11089:SF30">
    <property type="entry name" value="GUANINE NUCLEOTIDE-BINDING PROTEIN-LIKE 3 HOMOLOG"/>
    <property type="match status" value="1"/>
</dbReference>
<sequence length="298" mass="34489">MIPKITKKSKHKISKLPEVKQKQRSFEVQSYLRILRQYKESSHIFIVLDARNPNSCRYLPYESSITDKLVFILNKIDLIPREVAIDWYYQLKEVAPTFAISATKSMDYFVNYIKSLQSTQILITGLANVGKRTIMKNLEEIEGLKIECETWTWVQSTPDLAILKAIEKIPPECDIIFGVQDIIQRCSIQSLMDVFNITFFSDPERLLTTINKHPRQAAKIFFDGLANGKWLFYTVPHCQSQNNKLSESEYQQFKESKPYDAFESPMIMLGYGITNAMKPDVLNNLYQMITKNTEPSSS</sequence>